<dbReference type="SUPFAM" id="SSF53448">
    <property type="entry name" value="Nucleotide-diphospho-sugar transferases"/>
    <property type="match status" value="1"/>
</dbReference>
<proteinExistence type="predicted"/>
<dbReference type="RefSeq" id="WP_270038971.1">
    <property type="nucleotide sequence ID" value="NZ_JAPDOD010000004.1"/>
</dbReference>
<sequence length="338" mass="37412">MIADRRFAARQKLHRSPAVAVTHCRERRATHSVSRLPLAVDSFEGDTLGGDELQRVKESVVAALALGDHGYIQLVMADLRVKNPGGWTEIDRVLSDLRTFRHIPPRRPMPGLGSFRQRPAEIERNLHRFWAGGPMPETTKACLLAMQEVVAKSQDSGTPWTQYLWTRPGVDAVEELAGAGIQIVEVDDQWPAERVRLFSVRTYGGVYMDAGIGPGTLNLSNHQLYHTDPDGVVGHHAPPFRRAWDLHHTIADASLGDSPRERIARRADASLPIVDTFLASRRGTRRLAAALAALAEPGAKTAFSRLFVPVGEHVRTTYAPPQQRVTPWAADLAWFQAT</sequence>
<evidence type="ECO:0000313" key="1">
    <source>
        <dbReference type="EMBL" id="MDA0160204.1"/>
    </source>
</evidence>
<protein>
    <submittedName>
        <fullName evidence="1">Uncharacterized protein</fullName>
    </submittedName>
</protein>
<gene>
    <name evidence="1" type="ORF">OM076_08015</name>
</gene>
<comment type="caution">
    <text evidence="1">The sequence shown here is derived from an EMBL/GenBank/DDBJ whole genome shotgun (WGS) entry which is preliminary data.</text>
</comment>
<reference evidence="1" key="1">
    <citation type="submission" date="2022-10" db="EMBL/GenBank/DDBJ databases">
        <title>The WGS of Solirubrobacter ginsenosidimutans DSM 21036.</title>
        <authorList>
            <person name="Jiang Z."/>
        </authorList>
    </citation>
    <scope>NUCLEOTIDE SEQUENCE</scope>
    <source>
        <strain evidence="1">DSM 21036</strain>
    </source>
</reference>
<keyword evidence="2" id="KW-1185">Reference proteome</keyword>
<evidence type="ECO:0000313" key="2">
    <source>
        <dbReference type="Proteomes" id="UP001149140"/>
    </source>
</evidence>
<dbReference type="AlphaFoldDB" id="A0A9X3MPD6"/>
<accession>A0A9X3MPD6</accession>
<dbReference type="EMBL" id="JAPDOD010000004">
    <property type="protein sequence ID" value="MDA0160204.1"/>
    <property type="molecule type" value="Genomic_DNA"/>
</dbReference>
<dbReference type="Proteomes" id="UP001149140">
    <property type="component" value="Unassembled WGS sequence"/>
</dbReference>
<name>A0A9X3MPD6_9ACTN</name>
<organism evidence="1 2">
    <name type="scientific">Solirubrobacter ginsenosidimutans</name>
    <dbReference type="NCBI Taxonomy" id="490573"/>
    <lineage>
        <taxon>Bacteria</taxon>
        <taxon>Bacillati</taxon>
        <taxon>Actinomycetota</taxon>
        <taxon>Thermoleophilia</taxon>
        <taxon>Solirubrobacterales</taxon>
        <taxon>Solirubrobacteraceae</taxon>
        <taxon>Solirubrobacter</taxon>
    </lineage>
</organism>
<dbReference type="InterPro" id="IPR029044">
    <property type="entry name" value="Nucleotide-diphossugar_trans"/>
</dbReference>